<evidence type="ECO:0000313" key="1">
    <source>
        <dbReference type="EMBL" id="QFS47472.1"/>
    </source>
</evidence>
<keyword evidence="2" id="KW-1185">Reference proteome</keyword>
<protein>
    <submittedName>
        <fullName evidence="1">Uncharacterized protein</fullName>
    </submittedName>
</protein>
<dbReference type="Proteomes" id="UP000326678">
    <property type="component" value="Chromosome Gxm1"/>
</dbReference>
<gene>
    <name evidence="1" type="ORF">GXM_04964</name>
</gene>
<dbReference type="AlphaFoldDB" id="A0A5P8W4D6"/>
<reference evidence="1 2" key="1">
    <citation type="submission" date="2019-10" db="EMBL/GenBank/DDBJ databases">
        <title>Genomic and transcriptomic insights into the perfect genentic adaptation of a filamentous nitrogen-fixing cyanobacterium to rice fields.</title>
        <authorList>
            <person name="Chen Z."/>
        </authorList>
    </citation>
    <scope>NUCLEOTIDE SEQUENCE [LARGE SCALE GENOMIC DNA]</scope>
    <source>
        <strain evidence="1">CCNUC1</strain>
    </source>
</reference>
<evidence type="ECO:0000313" key="2">
    <source>
        <dbReference type="Proteomes" id="UP000326678"/>
    </source>
</evidence>
<organism evidence="1 2">
    <name type="scientific">Nostoc sphaeroides CCNUC1</name>
    <dbReference type="NCBI Taxonomy" id="2653204"/>
    <lineage>
        <taxon>Bacteria</taxon>
        <taxon>Bacillati</taxon>
        <taxon>Cyanobacteriota</taxon>
        <taxon>Cyanophyceae</taxon>
        <taxon>Nostocales</taxon>
        <taxon>Nostocaceae</taxon>
        <taxon>Nostoc</taxon>
    </lineage>
</organism>
<proteinExistence type="predicted"/>
<dbReference type="EMBL" id="CP045226">
    <property type="protein sequence ID" value="QFS47472.1"/>
    <property type="molecule type" value="Genomic_DNA"/>
</dbReference>
<dbReference type="KEGG" id="nsh:GXM_04964"/>
<name>A0A5P8W4D6_9NOSO</name>
<accession>A0A5P8W4D6</accession>
<sequence length="57" mass="6777">MINAIDFGRDRLTNRPQITRANLVIFSHQQQVEQPRQHIIILLCCLLNIFYLSNLHF</sequence>